<accession>A0A5B2XVJ3</accession>
<feature type="compositionally biased region" description="Basic and acidic residues" evidence="1">
    <location>
        <begin position="212"/>
        <end position="222"/>
    </location>
</feature>
<dbReference type="Pfam" id="PF13671">
    <property type="entry name" value="AAA_33"/>
    <property type="match status" value="1"/>
</dbReference>
<comment type="caution">
    <text evidence="2">The sequence shown here is derived from an EMBL/GenBank/DDBJ whole genome shotgun (WGS) entry which is preliminary data.</text>
</comment>
<proteinExistence type="predicted"/>
<dbReference type="OrthoDB" id="1896231at2"/>
<dbReference type="AlphaFoldDB" id="A0A5B2XVJ3"/>
<dbReference type="CDD" id="cd01983">
    <property type="entry name" value="SIMIBI"/>
    <property type="match status" value="1"/>
</dbReference>
<organism evidence="2 3">
    <name type="scientific">Solihabitans fulvus</name>
    <dbReference type="NCBI Taxonomy" id="1892852"/>
    <lineage>
        <taxon>Bacteria</taxon>
        <taxon>Bacillati</taxon>
        <taxon>Actinomycetota</taxon>
        <taxon>Actinomycetes</taxon>
        <taxon>Pseudonocardiales</taxon>
        <taxon>Pseudonocardiaceae</taxon>
        <taxon>Solihabitans</taxon>
    </lineage>
</organism>
<name>A0A5B2XVJ3_9PSEU</name>
<dbReference type="EMBL" id="VUOB01000001">
    <property type="protein sequence ID" value="KAA2267185.1"/>
    <property type="molecule type" value="Genomic_DNA"/>
</dbReference>
<reference evidence="2 3" key="1">
    <citation type="submission" date="2019-09" db="EMBL/GenBank/DDBJ databases">
        <title>Goodfellowia gen. nov., a new genus of the Pseudonocardineae related to Actinoalloteichus, containing Goodfellowia coeruleoviolacea gen. nov., comb. nov. gen. nov., comb. nov.</title>
        <authorList>
            <person name="Labeda D."/>
        </authorList>
    </citation>
    <scope>NUCLEOTIDE SEQUENCE [LARGE SCALE GENOMIC DNA]</scope>
    <source>
        <strain evidence="2 3">AN110305</strain>
    </source>
</reference>
<dbReference type="InterPro" id="IPR027417">
    <property type="entry name" value="P-loop_NTPase"/>
</dbReference>
<protein>
    <submittedName>
        <fullName evidence="2">AAA family ATPase</fullName>
    </submittedName>
</protein>
<feature type="region of interest" description="Disordered" evidence="1">
    <location>
        <begin position="212"/>
        <end position="261"/>
    </location>
</feature>
<evidence type="ECO:0000256" key="1">
    <source>
        <dbReference type="SAM" id="MobiDB-lite"/>
    </source>
</evidence>
<dbReference type="SUPFAM" id="SSF52540">
    <property type="entry name" value="P-loop containing nucleoside triphosphate hydrolases"/>
    <property type="match status" value="1"/>
</dbReference>
<evidence type="ECO:0000313" key="3">
    <source>
        <dbReference type="Proteomes" id="UP000323454"/>
    </source>
</evidence>
<feature type="region of interest" description="Disordered" evidence="1">
    <location>
        <begin position="290"/>
        <end position="319"/>
    </location>
</feature>
<dbReference type="Gene3D" id="3.40.50.300">
    <property type="entry name" value="P-loop containing nucleotide triphosphate hydrolases"/>
    <property type="match status" value="1"/>
</dbReference>
<feature type="compositionally biased region" description="Basic residues" evidence="1">
    <location>
        <begin position="234"/>
        <end position="259"/>
    </location>
</feature>
<feature type="compositionally biased region" description="Polar residues" evidence="1">
    <location>
        <begin position="294"/>
        <end position="308"/>
    </location>
</feature>
<sequence>MLALGAAHVGERVHHPKELIATHGHRKLPESPNPQYRCDRRDRCVSKSGAPTRVRSSRVGAVDVPVPRDRGEPGPVLARQQREPADDALAPVVVAVEQIDDDALRRRHAPLDLQEVGLLGIADRALPEGDVASGDVDVPGKPAELLDRRPGLRHLARRLEPPTVQHRDAVAHVAHRHRQVDRAVAGLDGAAASRGVHEVSVAEADLDRRILVPGRHEQRPDARQQGLLGDPRRPVRRTHRRERHRREHKRAACGRKRGDRHPVCHPNRLRVATERLSHEVIITHRADVDACRSRGSSTGRAPSGSASPVPQHRSPPGLGYGRRVIRSSWDVLLIGGASGVGKSQAAARLARANGAFVVEFDDVVSAVTRLTSAEQHPGLHLFDQVPDTSALDVDRVVELQLATADALAPALLGVVENRLTVDVPAIVEGDYLAPAAVADAVRAGAAAGRAVRAVFLHEENPEQITDNYAAREPDAGRQFRRAEASARYGHRLAEQAARLGLPVVPCRPWHDVAERVGRALELAGAHGS</sequence>
<gene>
    <name evidence="2" type="ORF">F0L68_01300</name>
</gene>
<dbReference type="Proteomes" id="UP000323454">
    <property type="component" value="Unassembled WGS sequence"/>
</dbReference>
<evidence type="ECO:0000313" key="2">
    <source>
        <dbReference type="EMBL" id="KAA2267185.1"/>
    </source>
</evidence>
<reference evidence="2 3" key="2">
    <citation type="submission" date="2019-09" db="EMBL/GenBank/DDBJ databases">
        <authorList>
            <person name="Jin C."/>
        </authorList>
    </citation>
    <scope>NUCLEOTIDE SEQUENCE [LARGE SCALE GENOMIC DNA]</scope>
    <source>
        <strain evidence="2 3">AN110305</strain>
    </source>
</reference>
<feature type="region of interest" description="Disordered" evidence="1">
    <location>
        <begin position="19"/>
        <end position="58"/>
    </location>
</feature>
<keyword evidence="3" id="KW-1185">Reference proteome</keyword>